<dbReference type="KEGG" id="cate:C2869_00185"/>
<proteinExistence type="predicted"/>
<dbReference type="OrthoDB" id="5450709at2"/>
<feature type="signal peptide" evidence="2">
    <location>
        <begin position="1"/>
        <end position="24"/>
    </location>
</feature>
<name>A0A2S0VL68_9ALTE</name>
<sequence>MKHILKQTVFCVFVSLSFNNAVIAANNSHQGHQHNNKPHHQHNKHQHMDHSQHSVVSQAPISVMADHLHHKDGWMFSYRYMDMKMSGLQQGKDDISHSDALQKYMMLPKNMQMKMHMFGLMYGWSDEVTLMLMTHYLSNDMDSVMRMNNSAQNHGHMADMNMPMMFSTSSSGLGDSKALVLVNLVGTADYRIHYQFGLSLPTGDIDQTAQTPMHQHAMLGYPMQLGTGTYNVLGGVTGVWQYQQLQLGSQLNFDSPLSDNEQNYKPGREWRWHNWAGYQITQCLNMTLRLTWLDKANYSGQDPRLNPMMMPTADPSARGFEQIDIGLGVNYQIGQHRLSAEWSEASQLKVDGMQMANREQLVFAWQLSF</sequence>
<dbReference type="EMBL" id="CP026604">
    <property type="protein sequence ID" value="AWB64953.1"/>
    <property type="molecule type" value="Genomic_DNA"/>
</dbReference>
<reference evidence="3 4" key="1">
    <citation type="submission" date="2018-01" db="EMBL/GenBank/DDBJ databases">
        <title>Genome sequence of a Cantenovulum-like bacteria.</title>
        <authorList>
            <person name="Tan W.R."/>
            <person name="Lau N.-S."/>
            <person name="Go F."/>
            <person name="Amirul A.-A.A."/>
        </authorList>
    </citation>
    <scope>NUCLEOTIDE SEQUENCE [LARGE SCALE GENOMIC DNA]</scope>
    <source>
        <strain evidence="3 4">CCB-QB4</strain>
    </source>
</reference>
<protein>
    <recommendedName>
        <fullName evidence="5">Alpha amylase</fullName>
    </recommendedName>
</protein>
<evidence type="ECO:0000256" key="1">
    <source>
        <dbReference type="SAM" id="MobiDB-lite"/>
    </source>
</evidence>
<feature type="compositionally biased region" description="Basic residues" evidence="1">
    <location>
        <begin position="31"/>
        <end position="45"/>
    </location>
</feature>
<dbReference type="Proteomes" id="UP000244441">
    <property type="component" value="Chromosome"/>
</dbReference>
<evidence type="ECO:0008006" key="5">
    <source>
        <dbReference type="Google" id="ProtNLM"/>
    </source>
</evidence>
<accession>A0A2S0VL68</accession>
<evidence type="ECO:0000313" key="3">
    <source>
        <dbReference type="EMBL" id="AWB64953.1"/>
    </source>
</evidence>
<keyword evidence="2" id="KW-0732">Signal</keyword>
<dbReference type="AlphaFoldDB" id="A0A2S0VL68"/>
<feature type="chain" id="PRO_5015459147" description="Alpha amylase" evidence="2">
    <location>
        <begin position="25"/>
        <end position="369"/>
    </location>
</feature>
<evidence type="ECO:0000256" key="2">
    <source>
        <dbReference type="SAM" id="SignalP"/>
    </source>
</evidence>
<keyword evidence="4" id="KW-1185">Reference proteome</keyword>
<organism evidence="3 4">
    <name type="scientific">Saccharobesus litoralis</name>
    <dbReference type="NCBI Taxonomy" id="2172099"/>
    <lineage>
        <taxon>Bacteria</taxon>
        <taxon>Pseudomonadati</taxon>
        <taxon>Pseudomonadota</taxon>
        <taxon>Gammaproteobacteria</taxon>
        <taxon>Alteromonadales</taxon>
        <taxon>Alteromonadaceae</taxon>
        <taxon>Saccharobesus</taxon>
    </lineage>
</organism>
<dbReference type="RefSeq" id="WP_108601032.1">
    <property type="nucleotide sequence ID" value="NZ_CP026604.1"/>
</dbReference>
<gene>
    <name evidence="3" type="ORF">C2869_00185</name>
</gene>
<feature type="region of interest" description="Disordered" evidence="1">
    <location>
        <begin position="29"/>
        <end position="50"/>
    </location>
</feature>
<evidence type="ECO:0000313" key="4">
    <source>
        <dbReference type="Proteomes" id="UP000244441"/>
    </source>
</evidence>